<accession>A0ABN1IRX2</accession>
<evidence type="ECO:0000256" key="2">
    <source>
        <dbReference type="SAM" id="SignalP"/>
    </source>
</evidence>
<feature type="chain" id="PRO_5046059903" evidence="2">
    <location>
        <begin position="27"/>
        <end position="160"/>
    </location>
</feature>
<protein>
    <submittedName>
        <fullName evidence="3">Uncharacterized protein</fullName>
    </submittedName>
</protein>
<dbReference type="Proteomes" id="UP001500339">
    <property type="component" value="Unassembled WGS sequence"/>
</dbReference>
<evidence type="ECO:0000313" key="3">
    <source>
        <dbReference type="EMBL" id="GAA0719525.1"/>
    </source>
</evidence>
<proteinExistence type="predicted"/>
<evidence type="ECO:0000256" key="1">
    <source>
        <dbReference type="SAM" id="MobiDB-lite"/>
    </source>
</evidence>
<dbReference type="EMBL" id="BAAACF010000001">
    <property type="protein sequence ID" value="GAA0719525.1"/>
    <property type="molecule type" value="Genomic_DNA"/>
</dbReference>
<feature type="region of interest" description="Disordered" evidence="1">
    <location>
        <begin position="28"/>
        <end position="69"/>
    </location>
</feature>
<evidence type="ECO:0000313" key="4">
    <source>
        <dbReference type="Proteomes" id="UP001500339"/>
    </source>
</evidence>
<reference evidence="3 4" key="1">
    <citation type="journal article" date="2019" name="Int. J. Syst. Evol. Microbiol.">
        <title>The Global Catalogue of Microorganisms (GCM) 10K type strain sequencing project: providing services to taxonomists for standard genome sequencing and annotation.</title>
        <authorList>
            <consortium name="The Broad Institute Genomics Platform"/>
            <consortium name="The Broad Institute Genome Sequencing Center for Infectious Disease"/>
            <person name="Wu L."/>
            <person name="Ma J."/>
        </authorList>
    </citation>
    <scope>NUCLEOTIDE SEQUENCE [LARGE SCALE GENOMIC DNA]</scope>
    <source>
        <strain evidence="3 4">JCM 1405</strain>
    </source>
</reference>
<name>A0ABN1IRX2_9CLOT</name>
<dbReference type="RefSeq" id="WP_343766847.1">
    <property type="nucleotide sequence ID" value="NZ_BAAACF010000001.1"/>
</dbReference>
<sequence>MLRKNSSLIATLCITLSLGISSSALALTTPKSDENKNPNNKIEGSKDCKDRKDCKGKNGEHKHKGFIHPDTMEKLGITKDDMRLAKESGKSIFDIIKEKKGLSPKEAKNIIIEDKTNRINKKVEEGKMPKEKADEIIMNMKSRIEKWDGTFPDSKSHRKE</sequence>
<keyword evidence="2" id="KW-0732">Signal</keyword>
<comment type="caution">
    <text evidence="3">The sequence shown here is derived from an EMBL/GenBank/DDBJ whole genome shotgun (WGS) entry which is preliminary data.</text>
</comment>
<keyword evidence="4" id="KW-1185">Reference proteome</keyword>
<organism evidence="3 4">
    <name type="scientific">Clostridium malenominatum</name>
    <dbReference type="NCBI Taxonomy" id="1539"/>
    <lineage>
        <taxon>Bacteria</taxon>
        <taxon>Bacillati</taxon>
        <taxon>Bacillota</taxon>
        <taxon>Clostridia</taxon>
        <taxon>Eubacteriales</taxon>
        <taxon>Clostridiaceae</taxon>
        <taxon>Clostridium</taxon>
    </lineage>
</organism>
<feature type="signal peptide" evidence="2">
    <location>
        <begin position="1"/>
        <end position="26"/>
    </location>
</feature>
<gene>
    <name evidence="3" type="ORF">GCM10008905_07690</name>
</gene>
<feature type="compositionally biased region" description="Basic and acidic residues" evidence="1">
    <location>
        <begin position="43"/>
        <end position="59"/>
    </location>
</feature>